<evidence type="ECO:0000259" key="2">
    <source>
        <dbReference type="Pfam" id="PF01370"/>
    </source>
</evidence>
<protein>
    <submittedName>
        <fullName evidence="3">Nucleoside-diphosphate-sugar epimerase</fullName>
    </submittedName>
</protein>
<organism evidence="3 4">
    <name type="scientific">Amorphus orientalis</name>
    <dbReference type="NCBI Taxonomy" id="649198"/>
    <lineage>
        <taxon>Bacteria</taxon>
        <taxon>Pseudomonadati</taxon>
        <taxon>Pseudomonadota</taxon>
        <taxon>Alphaproteobacteria</taxon>
        <taxon>Hyphomicrobiales</taxon>
        <taxon>Amorphaceae</taxon>
        <taxon>Amorphus</taxon>
    </lineage>
</organism>
<dbReference type="PANTHER" id="PTHR43574">
    <property type="entry name" value="EPIMERASE-RELATED"/>
    <property type="match status" value="1"/>
</dbReference>
<dbReference type="InterPro" id="IPR001509">
    <property type="entry name" value="Epimerase_deHydtase"/>
</dbReference>
<evidence type="ECO:0000313" key="4">
    <source>
        <dbReference type="Proteomes" id="UP001229244"/>
    </source>
</evidence>
<evidence type="ECO:0000256" key="1">
    <source>
        <dbReference type="ARBA" id="ARBA00023027"/>
    </source>
</evidence>
<evidence type="ECO:0000313" key="3">
    <source>
        <dbReference type="EMBL" id="MDQ0317220.1"/>
    </source>
</evidence>
<dbReference type="Pfam" id="PF01370">
    <property type="entry name" value="Epimerase"/>
    <property type="match status" value="1"/>
</dbReference>
<accession>A0AAE4AUC0</accession>
<comment type="caution">
    <text evidence="3">The sequence shown here is derived from an EMBL/GenBank/DDBJ whole genome shotgun (WGS) entry which is preliminary data.</text>
</comment>
<keyword evidence="1" id="KW-0520">NAD</keyword>
<dbReference type="AlphaFoldDB" id="A0AAE4AUC0"/>
<sequence>MLSSTPESDTDLESAREAPARRLVCLGLGYSANALVELLDTRKVDITGTTRSPEKADAMHKRGIRTILFDGERESPALADAIRHATHLLVSAAPTENGDPFLWHHERDIVHAEGLKWIGYLSSVGVYGNHDGAVVDERSVCQPQSERSMWRLAAETAWMSLGHRTHVPVSLLRLAGIYGPGRNALKQIADGRARRIIKPGQVFNRIHVDDIARTIERSMDRPASRIYNVVDNKPSPPQDVIEFAAELMGAELPPAIDFDEADLSPMARTFYGEVKVVSNRRLHDELGVRLEYPTYREGLRALWDSGRWKG</sequence>
<dbReference type="Gene3D" id="3.40.50.720">
    <property type="entry name" value="NAD(P)-binding Rossmann-like Domain"/>
    <property type="match status" value="1"/>
</dbReference>
<dbReference type="RefSeq" id="WP_306887121.1">
    <property type="nucleotide sequence ID" value="NZ_JAUSUL010000004.1"/>
</dbReference>
<dbReference type="Proteomes" id="UP001229244">
    <property type="component" value="Unassembled WGS sequence"/>
</dbReference>
<keyword evidence="4" id="KW-1185">Reference proteome</keyword>
<gene>
    <name evidence="3" type="ORF">J2S73_003697</name>
</gene>
<name>A0AAE4AUC0_9HYPH</name>
<feature type="domain" description="NAD-dependent epimerase/dehydratase" evidence="2">
    <location>
        <begin position="29"/>
        <end position="229"/>
    </location>
</feature>
<dbReference type="EMBL" id="JAUSUL010000004">
    <property type="protein sequence ID" value="MDQ0317220.1"/>
    <property type="molecule type" value="Genomic_DNA"/>
</dbReference>
<dbReference type="CDD" id="cd05266">
    <property type="entry name" value="SDR_a4"/>
    <property type="match status" value="1"/>
</dbReference>
<proteinExistence type="predicted"/>
<reference evidence="3" key="1">
    <citation type="submission" date="2023-07" db="EMBL/GenBank/DDBJ databases">
        <title>Genomic Encyclopedia of Type Strains, Phase IV (KMG-IV): sequencing the most valuable type-strain genomes for metagenomic binning, comparative biology and taxonomic classification.</title>
        <authorList>
            <person name="Goeker M."/>
        </authorList>
    </citation>
    <scope>NUCLEOTIDE SEQUENCE</scope>
    <source>
        <strain evidence="3">DSM 21202</strain>
    </source>
</reference>
<dbReference type="SUPFAM" id="SSF51735">
    <property type="entry name" value="NAD(P)-binding Rossmann-fold domains"/>
    <property type="match status" value="1"/>
</dbReference>
<dbReference type="InterPro" id="IPR036291">
    <property type="entry name" value="NAD(P)-bd_dom_sf"/>
</dbReference>